<feature type="region of interest" description="Disordered" evidence="1">
    <location>
        <begin position="251"/>
        <end position="270"/>
    </location>
</feature>
<accession>A0A010R0M4</accession>
<feature type="compositionally biased region" description="Low complexity" evidence="1">
    <location>
        <begin position="450"/>
        <end position="463"/>
    </location>
</feature>
<feature type="compositionally biased region" description="Basic and acidic residues" evidence="1">
    <location>
        <begin position="741"/>
        <end position="752"/>
    </location>
</feature>
<keyword evidence="3" id="KW-1185">Reference proteome</keyword>
<sequence length="820" mass="89712">MEDNFTHHASVASRRSSGQQQKPLQDPAEPRYASLPPLRPTNRTPRHYTISHGSSSRERGAKAEYSLHSTNHIHPSPASQSASRRLNSSSAAYQQTPRTPFPELPVMASSLGPIQSQSHFPSAIDHDRHRILSPHPPPDAHWPSGRNASSLPSTDFSRSYRENASEHRYQQASNLSSLHATAKTRATSQVADSLFVDQGGLHRGNPLLDNPTAHLHTPSSPLRIPSPATGDHIDHLRFLDKLQSRAFKSGFFPDTEERESHGGSSKKPTITAASAEGLQERIAAIKVSGFILEDEDEEHHAYSSTDRQRHTQIAATKPKTTSRPRTSSLSSTLVDHDIEPQNLPKKRPSENDATRRASGTNQGAAKEKAVGTAKESTVPKSFSLLSNMMAKAPKPSIRIVTVPKHGVKPNDLKGNTQSTTTKGSKRSRDDAAPDRSLPARTIKKQRIEAPAKASATTKASLATRGRSSIRTTPSQKPKVLNQRRMDPDTMGLVAIKTLPGPLYEPDQPLPGFANSKYEGDYESDDSFASLGKHAPTDLRTGRPRSHTLPNPKTGGTSSHGKSLTLDLLSSGRDDSDARGSASAKPATERSRNDHSIIDRNCPVSEGEGMARHRQKDRQTCASHTHSRIGRAQVHPGNDPHTSERQLVEGLRSPGGWHTRVSKRSASSILSPKSIQGQEPEKKRRRDQKAPPGTELSKHEVTQGSYRMTSSHRSNTRPRSAMLEHIITIANKSGDMPVAKASDTETRVADERQTPEAFAESVEDHVKILHREMGPMKKQRMKGLAKLGTQRKMKKEHHDDDTSALSGATAASKRGSFLPKL</sequence>
<dbReference type="HOGENOM" id="CLU_330644_0_0_1"/>
<dbReference type="KEGG" id="cfj:CFIO01_12866"/>
<feature type="region of interest" description="Disordered" evidence="1">
    <location>
        <begin position="1"/>
        <end position="174"/>
    </location>
</feature>
<dbReference type="Proteomes" id="UP000020467">
    <property type="component" value="Unassembled WGS sequence"/>
</dbReference>
<feature type="region of interest" description="Disordered" evidence="1">
    <location>
        <begin position="786"/>
        <end position="820"/>
    </location>
</feature>
<feature type="compositionally biased region" description="Basic and acidic residues" evidence="1">
    <location>
        <begin position="158"/>
        <end position="169"/>
    </location>
</feature>
<feature type="region of interest" description="Disordered" evidence="1">
    <location>
        <begin position="202"/>
        <end position="229"/>
    </location>
</feature>
<evidence type="ECO:0000313" key="2">
    <source>
        <dbReference type="EMBL" id="EXF86107.1"/>
    </source>
</evidence>
<evidence type="ECO:0000313" key="3">
    <source>
        <dbReference type="Proteomes" id="UP000020467"/>
    </source>
</evidence>
<feature type="region of interest" description="Disordered" evidence="1">
    <location>
        <begin position="297"/>
        <end position="377"/>
    </location>
</feature>
<feature type="compositionally biased region" description="Polar residues" evidence="1">
    <location>
        <begin position="465"/>
        <end position="475"/>
    </location>
</feature>
<name>A0A010R0M4_9PEZI</name>
<feature type="compositionally biased region" description="Polar residues" evidence="1">
    <location>
        <begin position="146"/>
        <end position="157"/>
    </location>
</feature>
<gene>
    <name evidence="2" type="ORF">CFIO01_12866</name>
</gene>
<dbReference type="AlphaFoldDB" id="A0A010R0M4"/>
<feature type="compositionally biased region" description="Polar residues" evidence="1">
    <location>
        <begin position="663"/>
        <end position="676"/>
    </location>
</feature>
<proteinExistence type="predicted"/>
<feature type="compositionally biased region" description="Polar residues" evidence="1">
    <location>
        <begin position="701"/>
        <end position="712"/>
    </location>
</feature>
<feature type="compositionally biased region" description="Basic and acidic residues" evidence="1">
    <location>
        <begin position="586"/>
        <end position="597"/>
    </location>
</feature>
<comment type="caution">
    <text evidence="2">The sequence shown here is derived from an EMBL/GenBank/DDBJ whole genome shotgun (WGS) entry which is preliminary data.</text>
</comment>
<organism evidence="2 3">
    <name type="scientific">Colletotrichum fioriniae PJ7</name>
    <dbReference type="NCBI Taxonomy" id="1445577"/>
    <lineage>
        <taxon>Eukaryota</taxon>
        <taxon>Fungi</taxon>
        <taxon>Dikarya</taxon>
        <taxon>Ascomycota</taxon>
        <taxon>Pezizomycotina</taxon>
        <taxon>Sordariomycetes</taxon>
        <taxon>Hypocreomycetidae</taxon>
        <taxon>Glomerellales</taxon>
        <taxon>Glomerellaceae</taxon>
        <taxon>Colletotrichum</taxon>
        <taxon>Colletotrichum acutatum species complex</taxon>
    </lineage>
</organism>
<dbReference type="EMBL" id="JARH01000029">
    <property type="protein sequence ID" value="EXF86107.1"/>
    <property type="molecule type" value="Genomic_DNA"/>
</dbReference>
<feature type="compositionally biased region" description="Polar residues" evidence="1">
    <location>
        <begin position="413"/>
        <end position="422"/>
    </location>
</feature>
<reference evidence="2 3" key="1">
    <citation type="submission" date="2014-02" db="EMBL/GenBank/DDBJ databases">
        <title>The genome sequence of Colletotrichum fioriniae PJ7.</title>
        <authorList>
            <person name="Baroncelli R."/>
            <person name="Thon M.R."/>
        </authorList>
    </citation>
    <scope>NUCLEOTIDE SEQUENCE [LARGE SCALE GENOMIC DNA]</scope>
    <source>
        <strain evidence="2 3">PJ7</strain>
    </source>
</reference>
<protein>
    <submittedName>
        <fullName evidence="2">Uncharacterized protein</fullName>
    </submittedName>
</protein>
<evidence type="ECO:0000256" key="1">
    <source>
        <dbReference type="SAM" id="MobiDB-lite"/>
    </source>
</evidence>
<feature type="compositionally biased region" description="Polar residues" evidence="1">
    <location>
        <begin position="13"/>
        <end position="23"/>
    </location>
</feature>
<feature type="compositionally biased region" description="Low complexity" evidence="1">
    <location>
        <begin position="316"/>
        <end position="333"/>
    </location>
</feature>
<feature type="region of interest" description="Disordered" evidence="1">
    <location>
        <begin position="733"/>
        <end position="752"/>
    </location>
</feature>
<feature type="compositionally biased region" description="Polar residues" evidence="1">
    <location>
        <begin position="547"/>
        <end position="561"/>
    </location>
</feature>
<feature type="region of interest" description="Disordered" evidence="1">
    <location>
        <begin position="403"/>
        <end position="719"/>
    </location>
</feature>
<feature type="compositionally biased region" description="Basic and acidic residues" evidence="1">
    <location>
        <begin position="298"/>
        <end position="309"/>
    </location>
</feature>
<dbReference type="OrthoDB" id="4845194at2759"/>
<dbReference type="eggNOG" id="ENOG502T4RC">
    <property type="taxonomic scope" value="Eukaryota"/>
</dbReference>
<feature type="compositionally biased region" description="Low complexity" evidence="1">
    <location>
        <begin position="78"/>
        <end position="92"/>
    </location>
</feature>